<name>A0ABU6NUX1_9BACI</name>
<feature type="transmembrane region" description="Helical" evidence="6">
    <location>
        <begin position="312"/>
        <end position="334"/>
    </location>
</feature>
<gene>
    <name evidence="8" type="ORF">P9271_06300</name>
</gene>
<feature type="transmembrane region" description="Helical" evidence="6">
    <location>
        <begin position="172"/>
        <end position="196"/>
    </location>
</feature>
<evidence type="ECO:0000256" key="4">
    <source>
        <dbReference type="ARBA" id="ARBA00022989"/>
    </source>
</evidence>
<evidence type="ECO:0000256" key="1">
    <source>
        <dbReference type="ARBA" id="ARBA00004651"/>
    </source>
</evidence>
<feature type="transmembrane region" description="Helical" evidence="6">
    <location>
        <begin position="354"/>
        <end position="374"/>
    </location>
</feature>
<comment type="caution">
    <text evidence="8">The sequence shown here is derived from an EMBL/GenBank/DDBJ whole genome shotgun (WGS) entry which is preliminary data.</text>
</comment>
<dbReference type="PROSITE" id="PS50850">
    <property type="entry name" value="MFS"/>
    <property type="match status" value="1"/>
</dbReference>
<dbReference type="InterPro" id="IPR011701">
    <property type="entry name" value="MFS"/>
</dbReference>
<dbReference type="PANTHER" id="PTHR23526:SF2">
    <property type="entry name" value="MAJOR FACILITATOR SUPERFAMILY (MFS) PROFILE DOMAIN-CONTAINING PROTEIN"/>
    <property type="match status" value="1"/>
</dbReference>
<keyword evidence="2" id="KW-0813">Transport</keyword>
<evidence type="ECO:0000256" key="3">
    <source>
        <dbReference type="ARBA" id="ARBA00022692"/>
    </source>
</evidence>
<dbReference type="Pfam" id="PF07690">
    <property type="entry name" value="MFS_1"/>
    <property type="match status" value="1"/>
</dbReference>
<keyword evidence="4 6" id="KW-1133">Transmembrane helix</keyword>
<feature type="domain" description="Major facilitator superfamily (MFS) profile" evidence="7">
    <location>
        <begin position="1"/>
        <end position="200"/>
    </location>
</feature>
<dbReference type="Gene3D" id="1.20.1250.20">
    <property type="entry name" value="MFS general substrate transporter like domains"/>
    <property type="match status" value="1"/>
</dbReference>
<feature type="transmembrane region" description="Helical" evidence="6">
    <location>
        <begin position="142"/>
        <end position="166"/>
    </location>
</feature>
<comment type="subcellular location">
    <subcellularLocation>
        <location evidence="1">Cell membrane</location>
        <topology evidence="1">Multi-pass membrane protein</topology>
    </subcellularLocation>
</comment>
<organism evidence="8 9">
    <name type="scientific">Metabacillus fastidiosus</name>
    <dbReference type="NCBI Taxonomy" id="1458"/>
    <lineage>
        <taxon>Bacteria</taxon>
        <taxon>Bacillati</taxon>
        <taxon>Bacillota</taxon>
        <taxon>Bacilli</taxon>
        <taxon>Bacillales</taxon>
        <taxon>Bacillaceae</taxon>
        <taxon>Metabacillus</taxon>
    </lineage>
</organism>
<evidence type="ECO:0000313" key="9">
    <source>
        <dbReference type="Proteomes" id="UP001342826"/>
    </source>
</evidence>
<dbReference type="GeneID" id="301139522"/>
<dbReference type="SUPFAM" id="SSF103473">
    <property type="entry name" value="MFS general substrate transporter"/>
    <property type="match status" value="1"/>
</dbReference>
<dbReference type="EMBL" id="JARTFS010000005">
    <property type="protein sequence ID" value="MED4400942.1"/>
    <property type="molecule type" value="Genomic_DNA"/>
</dbReference>
<feature type="transmembrane region" description="Helical" evidence="6">
    <location>
        <begin position="108"/>
        <end position="130"/>
    </location>
</feature>
<evidence type="ECO:0000256" key="6">
    <source>
        <dbReference type="SAM" id="Phobius"/>
    </source>
</evidence>
<dbReference type="InterPro" id="IPR036259">
    <property type="entry name" value="MFS_trans_sf"/>
</dbReference>
<dbReference type="Proteomes" id="UP001342826">
    <property type="component" value="Unassembled WGS sequence"/>
</dbReference>
<feature type="transmembrane region" description="Helical" evidence="6">
    <location>
        <begin position="82"/>
        <end position="102"/>
    </location>
</feature>
<sequence length="428" mass="48185">MSKLQRLIGDVEVNRDLVLLLVIGGMYALSIALSNTFVNVYLWKQSGGNFFDLGVYNLSIVITQPITFILAGRMAKKIDRVIVFRLGVIFLAVFFLTVLMIGDSAAKFLPVIGGTLGIGYGFYWLAFNVLTFEITEPETRDFFNGFLGILTSIAGMIGPIIAGFVISRLKNFTGYTVIFTISLILFFAAVVVSFFLKRRKAEGQYLFRRIVKERKNNRNWSFITTAHFFQGVREGTFAFVISVYVFITTNSELALGTFSLVNSSVAFVSYYLATRLIKKDMRKKAVLFGGVLLYISTFLLFFDLTYVKLLTYAVLIGIGYPILLVPYSSLTYDVIGRSWNAAQARIEYIVVRELFLNVGRFFSIVCFIIAVSFFNEKVSMPILLSTVGIGHAVIYLYIRKINLQSDHEHIDEGEQEQMTKAKLADSEG</sequence>
<feature type="transmembrane region" description="Helical" evidence="6">
    <location>
        <begin position="20"/>
        <end position="43"/>
    </location>
</feature>
<feature type="transmembrane region" description="Helical" evidence="6">
    <location>
        <begin position="55"/>
        <end position="75"/>
    </location>
</feature>
<keyword evidence="3 6" id="KW-0812">Transmembrane</keyword>
<feature type="transmembrane region" description="Helical" evidence="6">
    <location>
        <begin position="253"/>
        <end position="273"/>
    </location>
</feature>
<proteinExistence type="predicted"/>
<feature type="transmembrane region" description="Helical" evidence="6">
    <location>
        <begin position="217"/>
        <end position="247"/>
    </location>
</feature>
<dbReference type="PANTHER" id="PTHR23526">
    <property type="entry name" value="INTEGRAL MEMBRANE TRANSPORT PROTEIN-RELATED"/>
    <property type="match status" value="1"/>
</dbReference>
<evidence type="ECO:0000256" key="5">
    <source>
        <dbReference type="ARBA" id="ARBA00023136"/>
    </source>
</evidence>
<keyword evidence="9" id="KW-1185">Reference proteome</keyword>
<feature type="transmembrane region" description="Helical" evidence="6">
    <location>
        <begin position="285"/>
        <end position="306"/>
    </location>
</feature>
<dbReference type="InterPro" id="IPR020846">
    <property type="entry name" value="MFS_dom"/>
</dbReference>
<reference evidence="8 9" key="1">
    <citation type="submission" date="2023-03" db="EMBL/GenBank/DDBJ databases">
        <title>Bacillus Genome Sequencing.</title>
        <authorList>
            <person name="Dunlap C."/>
        </authorList>
    </citation>
    <scope>NUCLEOTIDE SEQUENCE [LARGE SCALE GENOMIC DNA]</scope>
    <source>
        <strain evidence="8 9">NRS-1717</strain>
    </source>
</reference>
<feature type="transmembrane region" description="Helical" evidence="6">
    <location>
        <begin position="380"/>
        <end position="398"/>
    </location>
</feature>
<protein>
    <submittedName>
        <fullName evidence="8">MFS transporter</fullName>
    </submittedName>
</protein>
<keyword evidence="5 6" id="KW-0472">Membrane</keyword>
<evidence type="ECO:0000259" key="7">
    <source>
        <dbReference type="PROSITE" id="PS50850"/>
    </source>
</evidence>
<dbReference type="InterPro" id="IPR052528">
    <property type="entry name" value="Sugar_transport-like"/>
</dbReference>
<evidence type="ECO:0000256" key="2">
    <source>
        <dbReference type="ARBA" id="ARBA00022448"/>
    </source>
</evidence>
<evidence type="ECO:0000313" key="8">
    <source>
        <dbReference type="EMBL" id="MED4400942.1"/>
    </source>
</evidence>
<dbReference type="RefSeq" id="WP_066225162.1">
    <property type="nucleotide sequence ID" value="NZ_JARTFS010000005.1"/>
</dbReference>
<accession>A0ABU6NUX1</accession>